<dbReference type="InterPro" id="IPR012336">
    <property type="entry name" value="Thioredoxin-like_fold"/>
</dbReference>
<evidence type="ECO:0000313" key="4">
    <source>
        <dbReference type="Proteomes" id="UP001221189"/>
    </source>
</evidence>
<dbReference type="PANTHER" id="PTHR13887:SF55">
    <property type="entry name" value="SLR0313 PROTEIN"/>
    <property type="match status" value="1"/>
</dbReference>
<dbReference type="EMBL" id="JAQQXT010000009">
    <property type="protein sequence ID" value="MDC8773055.1"/>
    <property type="molecule type" value="Genomic_DNA"/>
</dbReference>
<dbReference type="InterPro" id="IPR013766">
    <property type="entry name" value="Thioredoxin_domain"/>
</dbReference>
<evidence type="ECO:0000256" key="1">
    <source>
        <dbReference type="ARBA" id="ARBA00005791"/>
    </source>
</evidence>
<dbReference type="PANTHER" id="PTHR13887">
    <property type="entry name" value="GLUTATHIONE S-TRANSFERASE KAPPA"/>
    <property type="match status" value="1"/>
</dbReference>
<protein>
    <submittedName>
        <fullName evidence="3">DsbA family protein</fullName>
    </submittedName>
</protein>
<sequence>MAADHVLGDAHAKLTLLEYGDYECPACIQAEPLMQHLVDTHRGRLRIVFRHFPLVEVHPNAELAAEAAEAAAAQGQFWPMHHLLFAQAHHLKPAALVGYAQSLGLDMNRFNAEMGDRIYTQRIQIHRRAGERCGLRATPAFFLNGKAVDVSIGFEKLDEAVRAALKMA</sequence>
<name>A0ABT5KJE1_9BURK</name>
<dbReference type="Proteomes" id="UP001221189">
    <property type="component" value="Unassembled WGS sequence"/>
</dbReference>
<reference evidence="3 4" key="1">
    <citation type="submission" date="2022-10" db="EMBL/GenBank/DDBJ databases">
        <title>Paucibacter sp. hw1 Genome sequencing.</title>
        <authorList>
            <person name="Park S."/>
        </authorList>
    </citation>
    <scope>NUCLEOTIDE SEQUENCE [LARGE SCALE GENOMIC DNA]</scope>
    <source>
        <strain evidence="4">hw1</strain>
    </source>
</reference>
<gene>
    <name evidence="3" type="ORF">PRZ03_15820</name>
</gene>
<comment type="similarity">
    <text evidence="1">Belongs to the thioredoxin family. DsbA subfamily.</text>
</comment>
<evidence type="ECO:0000259" key="2">
    <source>
        <dbReference type="PROSITE" id="PS51352"/>
    </source>
</evidence>
<dbReference type="PROSITE" id="PS51352">
    <property type="entry name" value="THIOREDOXIN_2"/>
    <property type="match status" value="1"/>
</dbReference>
<feature type="domain" description="Thioredoxin" evidence="2">
    <location>
        <begin position="1"/>
        <end position="166"/>
    </location>
</feature>
<comment type="caution">
    <text evidence="3">The sequence shown here is derived from an EMBL/GenBank/DDBJ whole genome shotgun (WGS) entry which is preliminary data.</text>
</comment>
<keyword evidence="4" id="KW-1185">Reference proteome</keyword>
<proteinExistence type="inferred from homology"/>
<dbReference type="RefSeq" id="WP_273601232.1">
    <property type="nucleotide sequence ID" value="NZ_JAQQXT010000009.1"/>
</dbReference>
<dbReference type="Gene3D" id="3.40.30.10">
    <property type="entry name" value="Glutaredoxin"/>
    <property type="match status" value="1"/>
</dbReference>
<dbReference type="InterPro" id="IPR036249">
    <property type="entry name" value="Thioredoxin-like_sf"/>
</dbReference>
<dbReference type="Pfam" id="PF13462">
    <property type="entry name" value="Thioredoxin_4"/>
    <property type="match status" value="1"/>
</dbReference>
<evidence type="ECO:0000313" key="3">
    <source>
        <dbReference type="EMBL" id="MDC8773055.1"/>
    </source>
</evidence>
<dbReference type="SUPFAM" id="SSF52833">
    <property type="entry name" value="Thioredoxin-like"/>
    <property type="match status" value="1"/>
</dbReference>
<organism evidence="3 4">
    <name type="scientific">Roseateles albus</name>
    <dbReference type="NCBI Taxonomy" id="2987525"/>
    <lineage>
        <taxon>Bacteria</taxon>
        <taxon>Pseudomonadati</taxon>
        <taxon>Pseudomonadota</taxon>
        <taxon>Betaproteobacteria</taxon>
        <taxon>Burkholderiales</taxon>
        <taxon>Sphaerotilaceae</taxon>
        <taxon>Roseateles</taxon>
    </lineage>
</organism>
<accession>A0ABT5KJE1</accession>